<evidence type="ECO:0000256" key="2">
    <source>
        <dbReference type="ARBA" id="ARBA00022448"/>
    </source>
</evidence>
<dbReference type="OrthoDB" id="9808005at2"/>
<dbReference type="InterPro" id="IPR000515">
    <property type="entry name" value="MetI-like"/>
</dbReference>
<keyword evidence="10" id="KW-1185">Reference proteome</keyword>
<keyword evidence="4 7" id="KW-0812">Transmembrane</keyword>
<evidence type="ECO:0000256" key="7">
    <source>
        <dbReference type="RuleBase" id="RU363032"/>
    </source>
</evidence>
<dbReference type="PANTHER" id="PTHR30043">
    <property type="entry name" value="PHOSPHONATES TRANSPORT SYSTEM PERMEASE PROTEIN"/>
    <property type="match status" value="1"/>
</dbReference>
<feature type="transmembrane region" description="Helical" evidence="7">
    <location>
        <begin position="311"/>
        <end position="332"/>
    </location>
</feature>
<dbReference type="STRING" id="1280948.HY36_09840"/>
<keyword evidence="5 7" id="KW-1133">Transmembrane helix</keyword>
<dbReference type="InterPro" id="IPR005769">
    <property type="entry name" value="PhnE/PtxC"/>
</dbReference>
<dbReference type="PANTHER" id="PTHR30043:SF1">
    <property type="entry name" value="ABC TRANSPORT SYSTEM PERMEASE PROTEIN P69"/>
    <property type="match status" value="1"/>
</dbReference>
<keyword evidence="6 7" id="KW-0472">Membrane</keyword>
<dbReference type="NCBIfam" id="TIGR01097">
    <property type="entry name" value="PhnE"/>
    <property type="match status" value="1"/>
</dbReference>
<dbReference type="Pfam" id="PF00528">
    <property type="entry name" value="BPD_transp_1"/>
    <property type="match status" value="1"/>
</dbReference>
<evidence type="ECO:0000256" key="6">
    <source>
        <dbReference type="ARBA" id="ARBA00023136"/>
    </source>
</evidence>
<keyword evidence="2 7" id="KW-0813">Transport</keyword>
<dbReference type="PROSITE" id="PS51257">
    <property type="entry name" value="PROKAR_LIPOPROTEIN"/>
    <property type="match status" value="1"/>
</dbReference>
<comment type="similarity">
    <text evidence="7">Belongs to the binding-protein-dependent transport system permease family.</text>
</comment>
<accession>A0A059DXF9</accession>
<dbReference type="PROSITE" id="PS50928">
    <property type="entry name" value="ABC_TM1"/>
    <property type="match status" value="1"/>
</dbReference>
<evidence type="ECO:0000256" key="3">
    <source>
        <dbReference type="ARBA" id="ARBA00022475"/>
    </source>
</evidence>
<keyword evidence="3" id="KW-1003">Cell membrane</keyword>
<dbReference type="GO" id="GO:0005886">
    <property type="term" value="C:plasma membrane"/>
    <property type="evidence" value="ECO:0007669"/>
    <property type="project" value="UniProtKB-SubCell"/>
</dbReference>
<organism evidence="9 10">
    <name type="scientific">Hyphomonas atlantica</name>
    <dbReference type="NCBI Taxonomy" id="1280948"/>
    <lineage>
        <taxon>Bacteria</taxon>
        <taxon>Pseudomonadati</taxon>
        <taxon>Pseudomonadota</taxon>
        <taxon>Alphaproteobacteria</taxon>
        <taxon>Hyphomonadales</taxon>
        <taxon>Hyphomonadaceae</taxon>
        <taxon>Hyphomonas</taxon>
    </lineage>
</organism>
<comment type="caution">
    <text evidence="9">The sequence shown here is derived from an EMBL/GenBank/DDBJ whole genome shotgun (WGS) entry which is preliminary data.</text>
</comment>
<sequence length="337" mass="37060">MSIMTTRTSVPDWRLRQPFGWKSVVGLLAILFVACLSAERVQLDRMAIEIGSFSLELAGLSEGSQIGRGVESVTRDMFPIAISEKRPLDLVEDFDANALPFWARIETEYVETTTLDPDTLQMGIITEEQRFLVQPIGYLVFVLGKMLETIEIAIWASLIAIIFSLPLAWLGSSNYSPHPLVYACARGFVSFLRSIPELISALFLVLAFGFGPIAGILALTFHSIGFLGKFYAEDVEAANVSPQNAMKAAGAGTFTILRIAVLPQVLPSYIGLSLYILDRNIRMATVIGLVGAGGIGQELKGRFDMFQYDRVGTILLVIFLTVVALDIISARFRKRLV</sequence>
<dbReference type="Proteomes" id="UP000024547">
    <property type="component" value="Unassembled WGS sequence"/>
</dbReference>
<protein>
    <recommendedName>
        <fullName evidence="8">ABC transmembrane type-1 domain-containing protein</fullName>
    </recommendedName>
</protein>
<gene>
    <name evidence="9" type="ORF">HY36_09840</name>
</gene>
<dbReference type="PATRIC" id="fig|1280948.3.peg.3087"/>
<dbReference type="CDD" id="cd06261">
    <property type="entry name" value="TM_PBP2"/>
    <property type="match status" value="1"/>
</dbReference>
<proteinExistence type="inferred from homology"/>
<evidence type="ECO:0000256" key="4">
    <source>
        <dbReference type="ARBA" id="ARBA00022692"/>
    </source>
</evidence>
<feature type="transmembrane region" description="Helical" evidence="7">
    <location>
        <begin position="256"/>
        <end position="277"/>
    </location>
</feature>
<dbReference type="AlphaFoldDB" id="A0A059DXF9"/>
<evidence type="ECO:0000313" key="9">
    <source>
        <dbReference type="EMBL" id="KCZ58150.1"/>
    </source>
</evidence>
<dbReference type="SUPFAM" id="SSF161098">
    <property type="entry name" value="MetI-like"/>
    <property type="match status" value="1"/>
</dbReference>
<name>A0A059DXF9_9PROT</name>
<evidence type="ECO:0000259" key="8">
    <source>
        <dbReference type="PROSITE" id="PS50928"/>
    </source>
</evidence>
<feature type="transmembrane region" description="Helical" evidence="7">
    <location>
        <begin position="20"/>
        <end position="38"/>
    </location>
</feature>
<dbReference type="GO" id="GO:0015416">
    <property type="term" value="F:ABC-type phosphonate transporter activity"/>
    <property type="evidence" value="ECO:0007669"/>
    <property type="project" value="InterPro"/>
</dbReference>
<evidence type="ECO:0000313" key="10">
    <source>
        <dbReference type="Proteomes" id="UP000024547"/>
    </source>
</evidence>
<dbReference type="Gene3D" id="1.10.3720.10">
    <property type="entry name" value="MetI-like"/>
    <property type="match status" value="1"/>
</dbReference>
<comment type="subcellular location">
    <subcellularLocation>
        <location evidence="1 7">Cell membrane</location>
        <topology evidence="1 7">Multi-pass membrane protein</topology>
    </subcellularLocation>
</comment>
<dbReference type="InterPro" id="IPR035906">
    <property type="entry name" value="MetI-like_sf"/>
</dbReference>
<feature type="domain" description="ABC transmembrane type-1" evidence="8">
    <location>
        <begin position="146"/>
        <end position="329"/>
    </location>
</feature>
<dbReference type="EMBL" id="AWFH01000061">
    <property type="protein sequence ID" value="KCZ58150.1"/>
    <property type="molecule type" value="Genomic_DNA"/>
</dbReference>
<evidence type="ECO:0000256" key="5">
    <source>
        <dbReference type="ARBA" id="ARBA00022989"/>
    </source>
</evidence>
<dbReference type="eggNOG" id="COG3639">
    <property type="taxonomic scope" value="Bacteria"/>
</dbReference>
<evidence type="ECO:0000256" key="1">
    <source>
        <dbReference type="ARBA" id="ARBA00004651"/>
    </source>
</evidence>
<feature type="transmembrane region" description="Helical" evidence="7">
    <location>
        <begin position="152"/>
        <end position="171"/>
    </location>
</feature>
<reference evidence="9 10" key="1">
    <citation type="journal article" date="2014" name="Antonie Van Leeuwenhoek">
        <title>Hyphomonas beringensis sp. nov. and Hyphomonas chukchiensis sp. nov., isolated from surface seawater of the Bering Sea and Chukchi Sea.</title>
        <authorList>
            <person name="Li C."/>
            <person name="Lai Q."/>
            <person name="Li G."/>
            <person name="Dong C."/>
            <person name="Wang J."/>
            <person name="Liao Y."/>
            <person name="Shao Z."/>
        </authorList>
    </citation>
    <scope>NUCLEOTIDE SEQUENCE [LARGE SCALE GENOMIC DNA]</scope>
    <source>
        <strain evidence="9 10">22II1-22F38</strain>
    </source>
</reference>
<feature type="transmembrane region" description="Helical" evidence="7">
    <location>
        <begin position="198"/>
        <end position="221"/>
    </location>
</feature>